<protein>
    <submittedName>
        <fullName evidence="3">Uncharacterized protein</fullName>
    </submittedName>
</protein>
<dbReference type="CDD" id="cd22992">
    <property type="entry name" value="MOC1"/>
    <property type="match status" value="1"/>
</dbReference>
<organism evidence="3 4">
    <name type="scientific">Rhododendron griersonianum</name>
    <dbReference type="NCBI Taxonomy" id="479676"/>
    <lineage>
        <taxon>Eukaryota</taxon>
        <taxon>Viridiplantae</taxon>
        <taxon>Streptophyta</taxon>
        <taxon>Embryophyta</taxon>
        <taxon>Tracheophyta</taxon>
        <taxon>Spermatophyta</taxon>
        <taxon>Magnoliopsida</taxon>
        <taxon>eudicotyledons</taxon>
        <taxon>Gunneridae</taxon>
        <taxon>Pentapetalae</taxon>
        <taxon>asterids</taxon>
        <taxon>Ericales</taxon>
        <taxon>Ericaceae</taxon>
        <taxon>Ericoideae</taxon>
        <taxon>Rhodoreae</taxon>
        <taxon>Rhododendron</taxon>
    </lineage>
</organism>
<keyword evidence="2" id="KW-0472">Membrane</keyword>
<evidence type="ECO:0000313" key="4">
    <source>
        <dbReference type="Proteomes" id="UP000823749"/>
    </source>
</evidence>
<dbReference type="PANTHER" id="PTHR36015:SF6">
    <property type="entry name" value="HOLLIDAY JUNCTION RESOLVASE MOC1, CHLOROPLASTIC-RELATED"/>
    <property type="match status" value="1"/>
</dbReference>
<dbReference type="PANTHER" id="PTHR36015">
    <property type="entry name" value="HOLLIDAY JUNCTION RESOLVASE MOC1, CHLOROPLASTIC-RELATED"/>
    <property type="match status" value="1"/>
</dbReference>
<evidence type="ECO:0000256" key="2">
    <source>
        <dbReference type="SAM" id="Phobius"/>
    </source>
</evidence>
<dbReference type="Proteomes" id="UP000823749">
    <property type="component" value="Chromosome 13"/>
</dbReference>
<dbReference type="AlphaFoldDB" id="A0AAV6HTL1"/>
<feature type="region of interest" description="Disordered" evidence="1">
    <location>
        <begin position="59"/>
        <end position="78"/>
    </location>
</feature>
<keyword evidence="2" id="KW-0812">Transmembrane</keyword>
<evidence type="ECO:0000313" key="3">
    <source>
        <dbReference type="EMBL" id="KAG5517328.1"/>
    </source>
</evidence>
<dbReference type="InterPro" id="IPR045290">
    <property type="entry name" value="MOC1-like"/>
</dbReference>
<keyword evidence="4" id="KW-1185">Reference proteome</keyword>
<dbReference type="GO" id="GO:0008821">
    <property type="term" value="F:crossover junction DNA endonuclease activity"/>
    <property type="evidence" value="ECO:0007669"/>
    <property type="project" value="InterPro"/>
</dbReference>
<accession>A0AAV6HTL1</accession>
<reference evidence="3 4" key="1">
    <citation type="submission" date="2020-08" db="EMBL/GenBank/DDBJ databases">
        <title>Plant Genome Project.</title>
        <authorList>
            <person name="Zhang R.-G."/>
        </authorList>
    </citation>
    <scope>NUCLEOTIDE SEQUENCE [LARGE SCALE GENOMIC DNA]</scope>
    <source>
        <strain evidence="3">WSP0</strain>
        <tissue evidence="3">Leaf</tissue>
    </source>
</reference>
<comment type="caution">
    <text evidence="3">The sequence shown here is derived from an EMBL/GenBank/DDBJ whole genome shotgun (WGS) entry which is preliminary data.</text>
</comment>
<gene>
    <name evidence="3" type="ORF">RHGRI_037920</name>
</gene>
<proteinExistence type="predicted"/>
<evidence type="ECO:0000256" key="1">
    <source>
        <dbReference type="SAM" id="MobiDB-lite"/>
    </source>
</evidence>
<feature type="region of interest" description="Disordered" evidence="1">
    <location>
        <begin position="339"/>
        <end position="360"/>
    </location>
</feature>
<feature type="transmembrane region" description="Helical" evidence="2">
    <location>
        <begin position="278"/>
        <end position="297"/>
    </location>
</feature>
<keyword evidence="2" id="KW-1133">Transmembrane helix</keyword>
<name>A0AAV6HTL1_9ERIC</name>
<feature type="transmembrane region" description="Helical" evidence="2">
    <location>
        <begin position="210"/>
        <end position="234"/>
    </location>
</feature>
<feature type="compositionally biased region" description="Basic and acidic residues" evidence="1">
    <location>
        <begin position="348"/>
        <end position="360"/>
    </location>
</feature>
<sequence length="360" mass="39499">MLTDGLQTQRPPAHPYWMKSISSTFRSTITLTSLKFKCFCALSSPNSTITEELTLIPTRKKSVPSSTKNPRERGGVRARVSDAQLKEKWLDSLTCPCPDALLRPNCGVSDVGRSDSDSPWVIGVDPDVSGALALLKNDDLGCSPQVFDSPHLKLLVGKRTRRRLDTKSIVQLLKSFDAPVGTTAYVEQSTPYPQDGKQVSRVNISRNYNCFFLLGITTASQLSFFVDITMAVTINADAPWPWATFPNCQLVSKTMRKHVISNIQNSTLVLIGWWSGGFGYGLWIGILVASGFSVIPVPSTLWKNEFKLTGNGSSRAEALLIAAYGKGLKLSTNSSRTSEELTSTLTQETDKGAETHYRIN</sequence>
<dbReference type="EMBL" id="JACTNZ010000013">
    <property type="protein sequence ID" value="KAG5517328.1"/>
    <property type="molecule type" value="Genomic_DNA"/>
</dbReference>